<evidence type="ECO:0000259" key="5">
    <source>
        <dbReference type="PROSITE" id="PS51078"/>
    </source>
</evidence>
<reference evidence="7" key="1">
    <citation type="journal article" date="2019" name="Int. J. Syst. Evol. Microbiol.">
        <title>The Global Catalogue of Microorganisms (GCM) 10K type strain sequencing project: providing services to taxonomists for standard genome sequencing and annotation.</title>
        <authorList>
            <consortium name="The Broad Institute Genomics Platform"/>
            <consortium name="The Broad Institute Genome Sequencing Center for Infectious Disease"/>
            <person name="Wu L."/>
            <person name="Ma J."/>
        </authorList>
    </citation>
    <scope>NUCLEOTIDE SEQUENCE [LARGE SCALE GENOMIC DNA]</scope>
    <source>
        <strain evidence="7">CGMCC 1.16275</strain>
    </source>
</reference>
<dbReference type="SUPFAM" id="SSF46785">
    <property type="entry name" value="Winged helix' DNA-binding domain"/>
    <property type="match status" value="1"/>
</dbReference>
<evidence type="ECO:0000256" key="1">
    <source>
        <dbReference type="ARBA" id="ARBA00023015"/>
    </source>
</evidence>
<evidence type="ECO:0000259" key="4">
    <source>
        <dbReference type="PROSITE" id="PS51077"/>
    </source>
</evidence>
<feature type="domain" description="HTH iclR-type" evidence="4">
    <location>
        <begin position="10"/>
        <end position="71"/>
    </location>
</feature>
<dbReference type="InterPro" id="IPR036388">
    <property type="entry name" value="WH-like_DNA-bd_sf"/>
</dbReference>
<dbReference type="Pfam" id="PF01614">
    <property type="entry name" value="IclR_C"/>
    <property type="match status" value="1"/>
</dbReference>
<dbReference type="Proteomes" id="UP001597115">
    <property type="component" value="Unassembled WGS sequence"/>
</dbReference>
<dbReference type="Gene3D" id="3.30.450.40">
    <property type="match status" value="1"/>
</dbReference>
<dbReference type="PANTHER" id="PTHR30136:SF24">
    <property type="entry name" value="HTH-TYPE TRANSCRIPTIONAL REPRESSOR ALLR"/>
    <property type="match status" value="1"/>
</dbReference>
<dbReference type="PROSITE" id="PS51077">
    <property type="entry name" value="HTH_ICLR"/>
    <property type="match status" value="1"/>
</dbReference>
<accession>A0ABW4I5N1</accession>
<evidence type="ECO:0000256" key="2">
    <source>
        <dbReference type="ARBA" id="ARBA00023125"/>
    </source>
</evidence>
<dbReference type="EMBL" id="JBHUDY010000002">
    <property type="protein sequence ID" value="MFD1613286.1"/>
    <property type="molecule type" value="Genomic_DNA"/>
</dbReference>
<keyword evidence="7" id="KW-1185">Reference proteome</keyword>
<dbReference type="SMART" id="SM00346">
    <property type="entry name" value="HTH_ICLR"/>
    <property type="match status" value="1"/>
</dbReference>
<keyword evidence="1" id="KW-0805">Transcription regulation</keyword>
<dbReference type="Gene3D" id="1.10.10.10">
    <property type="entry name" value="Winged helix-like DNA-binding domain superfamily/Winged helix DNA-binding domain"/>
    <property type="match status" value="1"/>
</dbReference>
<dbReference type="PROSITE" id="PS51078">
    <property type="entry name" value="ICLR_ED"/>
    <property type="match status" value="1"/>
</dbReference>
<name>A0ABW4I5N1_9SPHN</name>
<evidence type="ECO:0000313" key="7">
    <source>
        <dbReference type="Proteomes" id="UP001597115"/>
    </source>
</evidence>
<evidence type="ECO:0000256" key="3">
    <source>
        <dbReference type="ARBA" id="ARBA00023163"/>
    </source>
</evidence>
<dbReference type="InterPro" id="IPR005471">
    <property type="entry name" value="Tscrpt_reg_IclR_N"/>
</dbReference>
<evidence type="ECO:0000313" key="6">
    <source>
        <dbReference type="EMBL" id="MFD1613286.1"/>
    </source>
</evidence>
<comment type="caution">
    <text evidence="6">The sequence shown here is derived from an EMBL/GenBank/DDBJ whole genome shotgun (WGS) entry which is preliminary data.</text>
</comment>
<dbReference type="InterPro" id="IPR036390">
    <property type="entry name" value="WH_DNA-bd_sf"/>
</dbReference>
<dbReference type="InterPro" id="IPR050707">
    <property type="entry name" value="HTH_MetabolicPath_Reg"/>
</dbReference>
<keyword evidence="3" id="KW-0804">Transcription</keyword>
<dbReference type="PANTHER" id="PTHR30136">
    <property type="entry name" value="HELIX-TURN-HELIX TRANSCRIPTIONAL REGULATOR, ICLR FAMILY"/>
    <property type="match status" value="1"/>
</dbReference>
<dbReference type="SUPFAM" id="SSF55781">
    <property type="entry name" value="GAF domain-like"/>
    <property type="match status" value="1"/>
</dbReference>
<proteinExistence type="predicted"/>
<organism evidence="6 7">
    <name type="scientific">Sphingomonas tabacisoli</name>
    <dbReference type="NCBI Taxonomy" id="2249466"/>
    <lineage>
        <taxon>Bacteria</taxon>
        <taxon>Pseudomonadati</taxon>
        <taxon>Pseudomonadota</taxon>
        <taxon>Alphaproteobacteria</taxon>
        <taxon>Sphingomonadales</taxon>
        <taxon>Sphingomonadaceae</taxon>
        <taxon>Sphingomonas</taxon>
    </lineage>
</organism>
<keyword evidence="2" id="KW-0238">DNA-binding</keyword>
<dbReference type="Pfam" id="PF09339">
    <property type="entry name" value="HTH_IclR"/>
    <property type="match status" value="1"/>
</dbReference>
<feature type="domain" description="IclR-ED" evidence="5">
    <location>
        <begin position="72"/>
        <end position="253"/>
    </location>
</feature>
<gene>
    <name evidence="6" type="ORF">ACFSCW_15880</name>
</gene>
<protein>
    <submittedName>
        <fullName evidence="6">IclR family transcriptional regulator</fullName>
    </submittedName>
</protein>
<sequence length="254" mass="27137">MDERIPDSKAPAIARGAAILRLLARSDEPLPLQRIARELGLVPSTCLHVLRALVTEELATVDGSKRYALGPGLLTFANAWLRRDRFAQGAQPEIERLAARFDVTAMGVAITGLDHIIVVATAQGAQNLQLSAQVGSRFPALLSATGRCIAAFGNHEPAELERRFRRLRWDNPPSYGDWMAQVAATRDHGYAVDDGNYIAGVTVIAAPAWRAPGPPTHALVALGLENSMRRVGIEDVGRATAQAAQAVSGQLGGL</sequence>
<dbReference type="InterPro" id="IPR029016">
    <property type="entry name" value="GAF-like_dom_sf"/>
</dbReference>
<dbReference type="RefSeq" id="WP_380891227.1">
    <property type="nucleotide sequence ID" value="NZ_JBHUDY010000002.1"/>
</dbReference>
<dbReference type="InterPro" id="IPR014757">
    <property type="entry name" value="Tscrpt_reg_IclR_C"/>
</dbReference>